<dbReference type="PANTHER" id="PTHR22838:SF0">
    <property type="entry name" value="WD REPEAT-CONTAINING PROTEIN 26"/>
    <property type="match status" value="1"/>
</dbReference>
<dbReference type="InterPro" id="IPR006595">
    <property type="entry name" value="CTLH_C"/>
</dbReference>
<dbReference type="Proteomes" id="UP000269721">
    <property type="component" value="Unassembled WGS sequence"/>
</dbReference>
<reference evidence="5" key="1">
    <citation type="journal article" date="2018" name="Nat. Microbiol.">
        <title>Leveraging single-cell genomics to expand the fungal tree of life.</title>
        <authorList>
            <person name="Ahrendt S.R."/>
            <person name="Quandt C.A."/>
            <person name="Ciobanu D."/>
            <person name="Clum A."/>
            <person name="Salamov A."/>
            <person name="Andreopoulos B."/>
            <person name="Cheng J.F."/>
            <person name="Woyke T."/>
            <person name="Pelin A."/>
            <person name="Henrissat B."/>
            <person name="Reynolds N.K."/>
            <person name="Benny G.L."/>
            <person name="Smith M.E."/>
            <person name="James T.Y."/>
            <person name="Grigoriev I.V."/>
        </authorList>
    </citation>
    <scope>NUCLEOTIDE SEQUENCE [LARGE SCALE GENOMIC DNA]</scope>
</reference>
<dbReference type="PROSITE" id="PS50897">
    <property type="entry name" value="CTLH"/>
    <property type="match status" value="1"/>
</dbReference>
<dbReference type="GO" id="GO:0043161">
    <property type="term" value="P:proteasome-mediated ubiquitin-dependent protein catabolic process"/>
    <property type="evidence" value="ECO:0007669"/>
    <property type="project" value="TreeGrafter"/>
</dbReference>
<protein>
    <recommendedName>
        <fullName evidence="3">CTLH domain-containing protein</fullName>
    </recommendedName>
</protein>
<evidence type="ECO:0000256" key="1">
    <source>
        <dbReference type="ARBA" id="ARBA00022574"/>
    </source>
</evidence>
<sequence length="144" mass="16378">MVQSLQDLGFSNSATELQRESGYQLESSAVSKFRYGVLHGEWEAVERLLPMMNIHPKDMRNARFLIKEQKFLELLEAEKIDVALQVLRNELTPVTHQPERLHGLSSYLMCPNPEDLKQAAGWDGARGDSRHKLLADLQSMRASS</sequence>
<evidence type="ECO:0000313" key="4">
    <source>
        <dbReference type="EMBL" id="RKO86955.1"/>
    </source>
</evidence>
<keyword evidence="2" id="KW-0677">Repeat</keyword>
<evidence type="ECO:0000256" key="2">
    <source>
        <dbReference type="ARBA" id="ARBA00022737"/>
    </source>
</evidence>
<organism evidence="4 5">
    <name type="scientific">Blyttiomyces helicus</name>
    <dbReference type="NCBI Taxonomy" id="388810"/>
    <lineage>
        <taxon>Eukaryota</taxon>
        <taxon>Fungi</taxon>
        <taxon>Fungi incertae sedis</taxon>
        <taxon>Chytridiomycota</taxon>
        <taxon>Chytridiomycota incertae sedis</taxon>
        <taxon>Chytridiomycetes</taxon>
        <taxon>Chytridiomycetes incertae sedis</taxon>
        <taxon>Blyttiomyces</taxon>
    </lineage>
</organism>
<dbReference type="InterPro" id="IPR051350">
    <property type="entry name" value="WD_repeat-ST_regulator"/>
</dbReference>
<dbReference type="OrthoDB" id="972532at2759"/>
<dbReference type="Pfam" id="PF23627">
    <property type="entry name" value="LisH_WDR26"/>
    <property type="match status" value="1"/>
</dbReference>
<dbReference type="GO" id="GO:0034657">
    <property type="term" value="C:GID complex"/>
    <property type="evidence" value="ECO:0007669"/>
    <property type="project" value="TreeGrafter"/>
</dbReference>
<feature type="domain" description="CTLH" evidence="3">
    <location>
        <begin position="32"/>
        <end position="82"/>
    </location>
</feature>
<keyword evidence="1" id="KW-0853">WD repeat</keyword>
<dbReference type="EMBL" id="KZ997784">
    <property type="protein sequence ID" value="RKO86955.1"/>
    <property type="molecule type" value="Genomic_DNA"/>
</dbReference>
<evidence type="ECO:0000259" key="3">
    <source>
        <dbReference type="PROSITE" id="PS50897"/>
    </source>
</evidence>
<dbReference type="PANTHER" id="PTHR22838">
    <property type="entry name" value="WD REPEAT PROTEIN 26-RELATED"/>
    <property type="match status" value="1"/>
</dbReference>
<accession>A0A4P9W6G3</accession>
<name>A0A4P9W6G3_9FUNG</name>
<keyword evidence="5" id="KW-1185">Reference proteome</keyword>
<proteinExistence type="predicted"/>
<evidence type="ECO:0000313" key="5">
    <source>
        <dbReference type="Proteomes" id="UP000269721"/>
    </source>
</evidence>
<dbReference type="AlphaFoldDB" id="A0A4P9W6G3"/>
<gene>
    <name evidence="4" type="ORF">BDK51DRAFT_32837</name>
</gene>